<comment type="subcellular location">
    <subcellularLocation>
        <location evidence="1 11">Cell outer membrane</location>
        <topology evidence="1 11">Multi-pass membrane protein</topology>
    </subcellularLocation>
</comment>
<dbReference type="InterPro" id="IPR010949">
    <property type="entry name" value="TonB_Hb/transfer/lactofer_rcpt"/>
</dbReference>
<evidence type="ECO:0000256" key="10">
    <source>
        <dbReference type="ARBA" id="ARBA00023237"/>
    </source>
</evidence>
<sequence>MKPLPASSCKLFGYALLPLTIASPLPLTSVQADDLSVTPASAVSDNDESAFKLSNVQVTAERLVTATEKTANEEGSVSEIDAQQLKNTVAYSADDLFRYDPSILTTNNGRFGLSGFNVRGLDENRISLQLDGLEMAESYGPTSSYLDTGRLSTDVSSLSSVSVVKGGNAQQGSGFSSVSLQLHSPQDFLAPSGDDTHASIEAGYRSDNDGFFQNVTFAARRGDYESLLIATNRNSKATENYIGSGENDQTQGDERTTPDPGDVDNYDVLLKLQKFNNSGQIGLVAQKYRATSDLHLFSSENARYGDYYSADTLTRYRLGIYQDAEYKSPLFDALHWQIDWQQTETINDSSMVYNGYNRLINRDFDQTTWQLKTDFSKQIDVGIPQQLAYGLTLKRDDYESLSEDYNLDADTVEQSRFSPPGTATRVGLYLQDRLSLAEDRGSLTPALRFDHYEYDLDNDNLTPQSYDGAEGQALTGQIGGTWNIASSTELFGKTGFGFRAPSYEELYYDYDAGRGYRIVANPDLDDEHSRFVEVGIRNQGNLGNAELTGFYTDYRDFIESSVSVSIDPGNYPSGEYSTENINRAIIRGVEFKGQLDLNKAIGVNDGWYARTAAAYIEGKNLEDGSAIESIPPIQAVVSLGYEDPNQQWGSELAGTFVNQVSAHDAEDAYAPAAYQLYDLTGHVSLGDHLTVRGGIFNLLDKKYWVWDDVRGITTDYSGADRYTQPGRNFGISAEYVF</sequence>
<organism evidence="16 17">
    <name type="scientific">Vreelandella sedimenti</name>
    <dbReference type="NCBI Taxonomy" id="2729618"/>
    <lineage>
        <taxon>Bacteria</taxon>
        <taxon>Pseudomonadati</taxon>
        <taxon>Pseudomonadota</taxon>
        <taxon>Gammaproteobacteria</taxon>
        <taxon>Oceanospirillales</taxon>
        <taxon>Halomonadaceae</taxon>
        <taxon>Vreelandella</taxon>
    </lineage>
</organism>
<accession>A0A7Z0N3S2</accession>
<dbReference type="PROSITE" id="PS52016">
    <property type="entry name" value="TONB_DEPENDENT_REC_3"/>
    <property type="match status" value="1"/>
</dbReference>
<dbReference type="InterPro" id="IPR039426">
    <property type="entry name" value="TonB-dep_rcpt-like"/>
</dbReference>
<evidence type="ECO:0000256" key="7">
    <source>
        <dbReference type="ARBA" id="ARBA00023077"/>
    </source>
</evidence>
<dbReference type="PANTHER" id="PTHR30069:SF29">
    <property type="entry name" value="HEMOGLOBIN AND HEMOGLOBIN-HAPTOGLOBIN-BINDING PROTEIN 1-RELATED"/>
    <property type="match status" value="1"/>
</dbReference>
<protein>
    <submittedName>
        <fullName evidence="16">TonB-dependent hemoglobin/transferrin/lactoferrin family receptor</fullName>
    </submittedName>
</protein>
<evidence type="ECO:0000313" key="16">
    <source>
        <dbReference type="EMBL" id="NYT71085.1"/>
    </source>
</evidence>
<dbReference type="Gene3D" id="2.170.130.10">
    <property type="entry name" value="TonB-dependent receptor, plug domain"/>
    <property type="match status" value="1"/>
</dbReference>
<dbReference type="InterPro" id="IPR037066">
    <property type="entry name" value="Plug_dom_sf"/>
</dbReference>
<dbReference type="GO" id="GO:0044718">
    <property type="term" value="P:siderophore transmembrane transport"/>
    <property type="evidence" value="ECO:0007669"/>
    <property type="project" value="TreeGrafter"/>
</dbReference>
<keyword evidence="5 11" id="KW-0812">Transmembrane</keyword>
<dbReference type="NCBIfam" id="TIGR01786">
    <property type="entry name" value="TonB-hemlactrns"/>
    <property type="match status" value="1"/>
</dbReference>
<dbReference type="InterPro" id="IPR000531">
    <property type="entry name" value="Beta-barrel_TonB"/>
</dbReference>
<evidence type="ECO:0000256" key="12">
    <source>
        <dbReference type="RuleBase" id="RU003357"/>
    </source>
</evidence>
<evidence type="ECO:0000259" key="14">
    <source>
        <dbReference type="Pfam" id="PF00593"/>
    </source>
</evidence>
<keyword evidence="8 11" id="KW-0472">Membrane</keyword>
<dbReference type="Gene3D" id="2.40.170.20">
    <property type="entry name" value="TonB-dependent receptor, beta-barrel domain"/>
    <property type="match status" value="1"/>
</dbReference>
<keyword evidence="9 16" id="KW-0675">Receptor</keyword>
<evidence type="ECO:0000256" key="1">
    <source>
        <dbReference type="ARBA" id="ARBA00004571"/>
    </source>
</evidence>
<dbReference type="GO" id="GO:0015344">
    <property type="term" value="F:siderophore uptake transmembrane transporter activity"/>
    <property type="evidence" value="ECO:0007669"/>
    <property type="project" value="TreeGrafter"/>
</dbReference>
<dbReference type="InterPro" id="IPR012910">
    <property type="entry name" value="Plug_dom"/>
</dbReference>
<comment type="caution">
    <text evidence="16">The sequence shown here is derived from an EMBL/GenBank/DDBJ whole genome shotgun (WGS) entry which is preliminary data.</text>
</comment>
<evidence type="ECO:0000256" key="8">
    <source>
        <dbReference type="ARBA" id="ARBA00023136"/>
    </source>
</evidence>
<dbReference type="EMBL" id="JACCGK010000001">
    <property type="protein sequence ID" value="NYT71085.1"/>
    <property type="molecule type" value="Genomic_DNA"/>
</dbReference>
<keyword evidence="7 12" id="KW-0798">TonB box</keyword>
<dbReference type="Proteomes" id="UP000520876">
    <property type="component" value="Unassembled WGS sequence"/>
</dbReference>
<feature type="region of interest" description="Disordered" evidence="13">
    <location>
        <begin position="238"/>
        <end position="262"/>
    </location>
</feature>
<evidence type="ECO:0000313" key="17">
    <source>
        <dbReference type="Proteomes" id="UP000520876"/>
    </source>
</evidence>
<evidence type="ECO:0000256" key="6">
    <source>
        <dbReference type="ARBA" id="ARBA00022729"/>
    </source>
</evidence>
<evidence type="ECO:0000256" key="11">
    <source>
        <dbReference type="PROSITE-ProRule" id="PRU01360"/>
    </source>
</evidence>
<reference evidence="16 17" key="1">
    <citation type="submission" date="2020-07" db="EMBL/GenBank/DDBJ databases">
        <title>Halomonas sp. QX-2 draft genome sequence.</title>
        <authorList>
            <person name="Qiu X."/>
        </authorList>
    </citation>
    <scope>NUCLEOTIDE SEQUENCE [LARGE SCALE GENOMIC DNA]</scope>
    <source>
        <strain evidence="16 17">QX-2</strain>
    </source>
</reference>
<gene>
    <name evidence="16" type="ORF">HZU72_01415</name>
</gene>
<evidence type="ECO:0000256" key="2">
    <source>
        <dbReference type="ARBA" id="ARBA00008143"/>
    </source>
</evidence>
<keyword evidence="4 11" id="KW-1134">Transmembrane beta strand</keyword>
<comment type="similarity">
    <text evidence="2">Belongs to the TonB-dependent receptor family. Hemoglobin/haptoglobin binding protein subfamily.</text>
</comment>
<dbReference type="PANTHER" id="PTHR30069">
    <property type="entry name" value="TONB-DEPENDENT OUTER MEMBRANE RECEPTOR"/>
    <property type="match status" value="1"/>
</dbReference>
<evidence type="ECO:0000256" key="9">
    <source>
        <dbReference type="ARBA" id="ARBA00023170"/>
    </source>
</evidence>
<dbReference type="Pfam" id="PF00593">
    <property type="entry name" value="TonB_dep_Rec_b-barrel"/>
    <property type="match status" value="1"/>
</dbReference>
<dbReference type="Pfam" id="PF07715">
    <property type="entry name" value="Plug"/>
    <property type="match status" value="1"/>
</dbReference>
<dbReference type="RefSeq" id="WP_180089889.1">
    <property type="nucleotide sequence ID" value="NZ_CAXAZJ010000001.1"/>
</dbReference>
<dbReference type="GO" id="GO:0009279">
    <property type="term" value="C:cell outer membrane"/>
    <property type="evidence" value="ECO:0007669"/>
    <property type="project" value="UniProtKB-SubCell"/>
</dbReference>
<dbReference type="InterPro" id="IPR036942">
    <property type="entry name" value="Beta-barrel_TonB_sf"/>
</dbReference>
<name>A0A7Z0N3S2_9GAMM</name>
<evidence type="ECO:0000256" key="13">
    <source>
        <dbReference type="SAM" id="MobiDB-lite"/>
    </source>
</evidence>
<proteinExistence type="inferred from homology"/>
<keyword evidence="10 11" id="KW-0998">Cell outer membrane</keyword>
<keyword evidence="3 11" id="KW-0813">Transport</keyword>
<dbReference type="AlphaFoldDB" id="A0A7Z0N3S2"/>
<feature type="domain" description="TonB-dependent receptor-like beta-barrel" evidence="14">
    <location>
        <begin position="260"/>
        <end position="698"/>
    </location>
</feature>
<keyword evidence="17" id="KW-1185">Reference proteome</keyword>
<dbReference type="CDD" id="cd01347">
    <property type="entry name" value="ligand_gated_channel"/>
    <property type="match status" value="1"/>
</dbReference>
<feature type="domain" description="TonB-dependent receptor plug" evidence="15">
    <location>
        <begin position="73"/>
        <end position="172"/>
    </location>
</feature>
<evidence type="ECO:0000259" key="15">
    <source>
        <dbReference type="Pfam" id="PF07715"/>
    </source>
</evidence>
<keyword evidence="6" id="KW-0732">Signal</keyword>
<dbReference type="SUPFAM" id="SSF56935">
    <property type="entry name" value="Porins"/>
    <property type="match status" value="1"/>
</dbReference>
<evidence type="ECO:0000256" key="3">
    <source>
        <dbReference type="ARBA" id="ARBA00022448"/>
    </source>
</evidence>
<evidence type="ECO:0000256" key="5">
    <source>
        <dbReference type="ARBA" id="ARBA00022692"/>
    </source>
</evidence>
<evidence type="ECO:0000256" key="4">
    <source>
        <dbReference type="ARBA" id="ARBA00022452"/>
    </source>
</evidence>